<feature type="domain" description="Hedgehog/Intein (Hint)" evidence="2">
    <location>
        <begin position="4"/>
        <end position="137"/>
    </location>
</feature>
<dbReference type="InterPro" id="IPR036844">
    <property type="entry name" value="Hint_dom_sf"/>
</dbReference>
<dbReference type="InterPro" id="IPR028992">
    <property type="entry name" value="Hedgehog/Intein_dom"/>
</dbReference>
<sequence length="379" mass="41805">MGASFCGGTRILTTRGRVRVEKLRLTDQVLTLQHGILPIRWIGQRVYGRHFARLSPNSIPVKIQAHAIDDGVPSRDLFLSPLHNLFIDGILVPAETLLNGSTITRCEEMDPIAYYNIEMPVHAVVLAEDMPAESYIDRGDRAMFMNSTSSGVRDEMPSQGWKTCAPILQSGPLVDRIRARIALRAGITEPEIMERPQGGPLSGKVEWVDRAVLSGWAWLPDHPDVPVVLEVMDKGTIVAVTVADQFRSDLRRAGIGNGHHAFHVELPRPLDPREPHELTVRRAADGKTLNGCPFSFSAIAPSSALTDLDLAAMIEEADLPETLRVLEWLERQAVKLHARMVAIDPANSTTAPETVITRNRPGPRPRPVPRLSGSKLARM</sequence>
<evidence type="ECO:0000259" key="2">
    <source>
        <dbReference type="Pfam" id="PF13403"/>
    </source>
</evidence>
<dbReference type="RefSeq" id="WP_227305473.1">
    <property type="nucleotide sequence ID" value="NZ_JAESVA010000001.1"/>
</dbReference>
<dbReference type="Pfam" id="PF13403">
    <property type="entry name" value="Hint_2"/>
    <property type="match status" value="1"/>
</dbReference>
<feature type="region of interest" description="Disordered" evidence="1">
    <location>
        <begin position="350"/>
        <end position="379"/>
    </location>
</feature>
<evidence type="ECO:0000256" key="1">
    <source>
        <dbReference type="SAM" id="MobiDB-lite"/>
    </source>
</evidence>
<reference evidence="3 4" key="1">
    <citation type="journal article" date="2021" name="Microorganisms">
        <title>Acidisoma silvae sp. nov. and Acidisomacellulosilytica sp. nov., Two Acidophilic Bacteria Isolated from Decaying Wood, Hydrolyzing Cellulose and Producing Poly-3-hydroxybutyrate.</title>
        <authorList>
            <person name="Mieszkin S."/>
            <person name="Pouder E."/>
            <person name="Uroz S."/>
            <person name="Simon-Colin C."/>
            <person name="Alain K."/>
        </authorList>
    </citation>
    <scope>NUCLEOTIDE SEQUENCE [LARGE SCALE GENOMIC DNA]</scope>
    <source>
        <strain evidence="3 4">HW T5.17</strain>
    </source>
</reference>
<name>A0A963YXL2_9PROT</name>
<organism evidence="3 4">
    <name type="scientific">Acidisoma cellulosilyticum</name>
    <dbReference type="NCBI Taxonomy" id="2802395"/>
    <lineage>
        <taxon>Bacteria</taxon>
        <taxon>Pseudomonadati</taxon>
        <taxon>Pseudomonadota</taxon>
        <taxon>Alphaproteobacteria</taxon>
        <taxon>Acetobacterales</taxon>
        <taxon>Acidocellaceae</taxon>
        <taxon>Acidisoma</taxon>
    </lineage>
</organism>
<dbReference type="EMBL" id="JAESVA010000001">
    <property type="protein sequence ID" value="MCB8879028.1"/>
    <property type="molecule type" value="Genomic_DNA"/>
</dbReference>
<evidence type="ECO:0000313" key="4">
    <source>
        <dbReference type="Proteomes" id="UP000721844"/>
    </source>
</evidence>
<evidence type="ECO:0000313" key="3">
    <source>
        <dbReference type="EMBL" id="MCB8879028.1"/>
    </source>
</evidence>
<dbReference type="AlphaFoldDB" id="A0A963YXL2"/>
<comment type="caution">
    <text evidence="3">The sequence shown here is derived from an EMBL/GenBank/DDBJ whole genome shotgun (WGS) entry which is preliminary data.</text>
</comment>
<protein>
    <submittedName>
        <fullName evidence="3">Hint domain-containing protein</fullName>
    </submittedName>
</protein>
<proteinExistence type="predicted"/>
<accession>A0A963YXL2</accession>
<gene>
    <name evidence="3" type="ORF">ACELLULO517_02190</name>
</gene>
<dbReference type="Proteomes" id="UP000721844">
    <property type="component" value="Unassembled WGS sequence"/>
</dbReference>
<dbReference type="SUPFAM" id="SSF51294">
    <property type="entry name" value="Hedgehog/intein (Hint) domain"/>
    <property type="match status" value="1"/>
</dbReference>
<keyword evidence="4" id="KW-1185">Reference proteome</keyword>